<evidence type="ECO:0000256" key="1">
    <source>
        <dbReference type="ARBA" id="ARBA00022679"/>
    </source>
</evidence>
<reference evidence="3 4" key="1">
    <citation type="journal article" date="2011" name="PLoS ONE">
        <title>The complete genome sequence of Thermoproteus tenax: a physiologically versatile member of the Crenarchaeota.</title>
        <authorList>
            <person name="Siebers B."/>
            <person name="Zaparty M."/>
            <person name="Raddatz G."/>
            <person name="Tjaden B."/>
            <person name="Albers S.V."/>
            <person name="Bell S.D."/>
            <person name="Blombach F."/>
            <person name="Kletzin A."/>
            <person name="Kyrpides N."/>
            <person name="Lanz C."/>
            <person name="Plagens A."/>
            <person name="Rampp M."/>
            <person name="Rosinus A."/>
            <person name="von Jan M."/>
            <person name="Makarova K.S."/>
            <person name="Klenk H.P."/>
            <person name="Schuster S.C."/>
            <person name="Hensel R."/>
        </authorList>
    </citation>
    <scope>NUCLEOTIDE SEQUENCE [LARGE SCALE GENOMIC DNA]</scope>
    <source>
        <strain evidence="4">ATCC 35583 / DSM 2078 / JCM 9277 / NBRC 100435 / Kra 1</strain>
    </source>
</reference>
<dbReference type="InterPro" id="IPR029044">
    <property type="entry name" value="Nucleotide-diphossugar_trans"/>
</dbReference>
<gene>
    <name evidence="3" type="ordered locus">TTX_1833</name>
</gene>
<dbReference type="GeneID" id="11262718"/>
<dbReference type="PaxDb" id="768679-TTX_1833"/>
<dbReference type="EMBL" id="FN869859">
    <property type="protein sequence ID" value="CCC82451.1"/>
    <property type="molecule type" value="Genomic_DNA"/>
</dbReference>
<dbReference type="HOGENOM" id="CLU_989079_0_0_2"/>
<sequence length="293" mass="32326">MPQRPLGVILAGGRGSRFGDPQKCLRPVCGVPMIMRVVASLQPYVSRLVVATTRGHAAVAWLARTWDMEVIYTEGGGYERDISALLKLAPVVIASCDLPFLEPHHVAELIENDVFTSAVKDGEYIGLTWAPNGDLSKWTNMDLDVEDVDDRRKWLQLSSSCQKPTYPIVVDPRTLLPHEDVEGLLEISWAVRPVVVDVWTCTVLDGHHRLASLAARGLPVPVVPMDYASLDVFTPDGLYFDKLAVISSASRGERLGRRVTRHFYGGKHVSSLNHVEMSLGELANIAPLRCEPL</sequence>
<dbReference type="PATRIC" id="fig|768679.9.peg.1856"/>
<organism evidence="3 4">
    <name type="scientific">Thermoproteus tenax (strain ATCC 35583 / DSM 2078 / JCM 9277 / NBRC 100435 / Kra 1)</name>
    <dbReference type="NCBI Taxonomy" id="768679"/>
    <lineage>
        <taxon>Archaea</taxon>
        <taxon>Thermoproteota</taxon>
        <taxon>Thermoprotei</taxon>
        <taxon>Thermoproteales</taxon>
        <taxon>Thermoproteaceae</taxon>
        <taxon>Thermoproteus</taxon>
    </lineage>
</organism>
<evidence type="ECO:0000313" key="3">
    <source>
        <dbReference type="EMBL" id="CCC82451.1"/>
    </source>
</evidence>
<keyword evidence="4" id="KW-1185">Reference proteome</keyword>
<dbReference type="Gene3D" id="3.90.550.10">
    <property type="entry name" value="Spore Coat Polysaccharide Biosynthesis Protein SpsA, Chain A"/>
    <property type="match status" value="1"/>
</dbReference>
<dbReference type="AlphaFoldDB" id="G4RLK6"/>
<accession>G4RLK6</accession>
<dbReference type="PANTHER" id="PTHR19136">
    <property type="entry name" value="MOLYBDENUM COFACTOR GUANYLYLTRANSFERASE"/>
    <property type="match status" value="1"/>
</dbReference>
<dbReference type="InterPro" id="IPR025877">
    <property type="entry name" value="MobA-like_NTP_Trfase"/>
</dbReference>
<proteinExistence type="predicted"/>
<evidence type="ECO:0000259" key="2">
    <source>
        <dbReference type="Pfam" id="PF12804"/>
    </source>
</evidence>
<dbReference type="InterPro" id="IPR036086">
    <property type="entry name" value="ParB/Sulfiredoxin_sf"/>
</dbReference>
<dbReference type="eggNOG" id="arCOG01871">
    <property type="taxonomic scope" value="Archaea"/>
</dbReference>
<dbReference type="GO" id="GO:0016779">
    <property type="term" value="F:nucleotidyltransferase activity"/>
    <property type="evidence" value="ECO:0007669"/>
    <property type="project" value="TreeGrafter"/>
</dbReference>
<keyword evidence="1" id="KW-0808">Transferase</keyword>
<dbReference type="STRING" id="768679.TTX_1833"/>
<name>G4RLK6_THETK</name>
<evidence type="ECO:0000313" key="4">
    <source>
        <dbReference type="Proteomes" id="UP000002654"/>
    </source>
</evidence>
<protein>
    <submittedName>
        <fullName evidence="3">GTP:adenosylcobinamide-phosphateguanylyltransfera se</fullName>
    </submittedName>
</protein>
<dbReference type="Pfam" id="PF12804">
    <property type="entry name" value="NTP_transf_3"/>
    <property type="match status" value="1"/>
</dbReference>
<dbReference type="PANTHER" id="PTHR19136:SF86">
    <property type="entry name" value="ADENOSYLCOBINAMIDE-PHOSPHATE GUANYLYLTRANSFERASE"/>
    <property type="match status" value="1"/>
</dbReference>
<dbReference type="SUPFAM" id="SSF110849">
    <property type="entry name" value="ParB/Sulfiredoxin"/>
    <property type="match status" value="1"/>
</dbReference>
<dbReference type="RefSeq" id="WP_014127705.1">
    <property type="nucleotide sequence ID" value="NC_016070.1"/>
</dbReference>
<dbReference type="SUPFAM" id="SSF53448">
    <property type="entry name" value="Nucleotide-diphospho-sugar transferases"/>
    <property type="match status" value="1"/>
</dbReference>
<dbReference type="KEGG" id="ttn:TTX_1833"/>
<dbReference type="Proteomes" id="UP000002654">
    <property type="component" value="Chromosome"/>
</dbReference>
<feature type="domain" description="MobA-like NTP transferase" evidence="2">
    <location>
        <begin position="7"/>
        <end position="112"/>
    </location>
</feature>